<name>A0A4C1V391_EUMVA</name>
<gene>
    <name evidence="1" type="ORF">EVAR_30866_1</name>
</gene>
<comment type="caution">
    <text evidence="1">The sequence shown here is derived from an EMBL/GenBank/DDBJ whole genome shotgun (WGS) entry which is preliminary data.</text>
</comment>
<organism evidence="1 2">
    <name type="scientific">Eumeta variegata</name>
    <name type="common">Bagworm moth</name>
    <name type="synonym">Eumeta japonica</name>
    <dbReference type="NCBI Taxonomy" id="151549"/>
    <lineage>
        <taxon>Eukaryota</taxon>
        <taxon>Metazoa</taxon>
        <taxon>Ecdysozoa</taxon>
        <taxon>Arthropoda</taxon>
        <taxon>Hexapoda</taxon>
        <taxon>Insecta</taxon>
        <taxon>Pterygota</taxon>
        <taxon>Neoptera</taxon>
        <taxon>Endopterygota</taxon>
        <taxon>Lepidoptera</taxon>
        <taxon>Glossata</taxon>
        <taxon>Ditrysia</taxon>
        <taxon>Tineoidea</taxon>
        <taxon>Psychidae</taxon>
        <taxon>Oiketicinae</taxon>
        <taxon>Eumeta</taxon>
    </lineage>
</organism>
<reference evidence="1 2" key="1">
    <citation type="journal article" date="2019" name="Commun. Biol.">
        <title>The bagworm genome reveals a unique fibroin gene that provides high tensile strength.</title>
        <authorList>
            <person name="Kono N."/>
            <person name="Nakamura H."/>
            <person name="Ohtoshi R."/>
            <person name="Tomita M."/>
            <person name="Numata K."/>
            <person name="Arakawa K."/>
        </authorList>
    </citation>
    <scope>NUCLEOTIDE SEQUENCE [LARGE SCALE GENOMIC DNA]</scope>
</reference>
<evidence type="ECO:0000313" key="2">
    <source>
        <dbReference type="Proteomes" id="UP000299102"/>
    </source>
</evidence>
<sequence>MEQWRIQWRPWGHTPYLLELCPTIVIESGQILTELVRVTVLTRGLDSPLTRRHTPVAVLSLLPRVRAAPAGGAAGSALIPRRIHYD</sequence>
<keyword evidence="2" id="KW-1185">Reference proteome</keyword>
<proteinExistence type="predicted"/>
<evidence type="ECO:0000313" key="1">
    <source>
        <dbReference type="EMBL" id="GBP33278.1"/>
    </source>
</evidence>
<dbReference type="Proteomes" id="UP000299102">
    <property type="component" value="Unassembled WGS sequence"/>
</dbReference>
<dbReference type="AlphaFoldDB" id="A0A4C1V391"/>
<accession>A0A4C1V391</accession>
<dbReference type="EMBL" id="BGZK01000272">
    <property type="protein sequence ID" value="GBP33278.1"/>
    <property type="molecule type" value="Genomic_DNA"/>
</dbReference>
<protein>
    <submittedName>
        <fullName evidence="1">Uncharacterized protein</fullName>
    </submittedName>
</protein>